<accession>A0A9W6GC55</accession>
<name>A0A9W6GC55_9BACT</name>
<evidence type="ECO:0000313" key="2">
    <source>
        <dbReference type="Proteomes" id="UP001144297"/>
    </source>
</evidence>
<sequence>MKRRLKKAHKEAVLEIYQFLKDGRFYLAGGTAVYYYINHRISEDLDFFTSEKIDFRQCRELFRKNEIFELTEDTIHCKVKGIKVSFFYYPYDLLRDKFSFDLIELASLEDILAMKASAIIQRGSKKDFTDVYFIMKELNINSEKVIELFRQKYGNFNPLILRKAFVYFEDADSEPDLRMLKPVKWDEIKDFFIEKFVEEWGWERSG</sequence>
<comment type="caution">
    <text evidence="1">The sequence shown here is derived from an EMBL/GenBank/DDBJ whole genome shotgun (WGS) entry which is preliminary data.</text>
</comment>
<keyword evidence="2" id="KW-1185">Reference proteome</keyword>
<organism evidence="1 2">
    <name type="scientific">Thermodesulfovibrio yellowstonii</name>
    <dbReference type="NCBI Taxonomy" id="28262"/>
    <lineage>
        <taxon>Bacteria</taxon>
        <taxon>Pseudomonadati</taxon>
        <taxon>Nitrospirota</taxon>
        <taxon>Thermodesulfovibrionia</taxon>
        <taxon>Thermodesulfovibrionales</taxon>
        <taxon>Thermodesulfovibrionaceae</taxon>
        <taxon>Thermodesulfovibrio</taxon>
    </lineage>
</organism>
<evidence type="ECO:0000313" key="1">
    <source>
        <dbReference type="EMBL" id="GLI52448.1"/>
    </source>
</evidence>
<proteinExistence type="predicted"/>
<dbReference type="InterPro" id="IPR014942">
    <property type="entry name" value="AbiEii"/>
</dbReference>
<reference evidence="1" key="1">
    <citation type="submission" date="2022-12" db="EMBL/GenBank/DDBJ databases">
        <title>Reference genome sequencing for broad-spectrum identification of bacterial and archaeal isolates by mass spectrometry.</title>
        <authorList>
            <person name="Sekiguchi Y."/>
            <person name="Tourlousse D.M."/>
        </authorList>
    </citation>
    <scope>NUCLEOTIDE SEQUENCE</scope>
    <source>
        <strain evidence="1">TSL-P1</strain>
    </source>
</reference>
<dbReference type="AlphaFoldDB" id="A0A9W6GC55"/>
<dbReference type="Gene3D" id="3.10.450.620">
    <property type="entry name" value="JHP933, nucleotidyltransferase-like core domain"/>
    <property type="match status" value="1"/>
</dbReference>
<dbReference type="Proteomes" id="UP001144297">
    <property type="component" value="Unassembled WGS sequence"/>
</dbReference>
<protein>
    <recommendedName>
        <fullName evidence="3">Nucleotidyl transferase AbiEii/AbiGii toxin family protein</fullName>
    </recommendedName>
</protein>
<evidence type="ECO:0008006" key="3">
    <source>
        <dbReference type="Google" id="ProtNLM"/>
    </source>
</evidence>
<dbReference type="EMBL" id="BSDX01000001">
    <property type="protein sequence ID" value="GLI52448.1"/>
    <property type="molecule type" value="Genomic_DNA"/>
</dbReference>
<dbReference type="Pfam" id="PF08843">
    <property type="entry name" value="AbiEii"/>
    <property type="match status" value="2"/>
</dbReference>
<gene>
    <name evidence="1" type="ORF">TISLANDTSLP1_01410</name>
</gene>